<accession>A0A7J9KMN5</accession>
<keyword evidence="3" id="KW-1185">Reference proteome</keyword>
<dbReference type="Proteomes" id="UP000593576">
    <property type="component" value="Unassembled WGS sequence"/>
</dbReference>
<feature type="region of interest" description="Disordered" evidence="1">
    <location>
        <begin position="293"/>
        <end position="348"/>
    </location>
</feature>
<feature type="compositionally biased region" description="Low complexity" evidence="1">
    <location>
        <begin position="326"/>
        <end position="337"/>
    </location>
</feature>
<protein>
    <submittedName>
        <fullName evidence="2">Uncharacterized protein</fullName>
    </submittedName>
</protein>
<evidence type="ECO:0000313" key="3">
    <source>
        <dbReference type="Proteomes" id="UP000593576"/>
    </source>
</evidence>
<sequence>MEGELLEISEEDNDSLLLQHQQIQTDVVSSFDSSFFSCSPLHFPISNPTDVKAGCPTFSSNINKENISNTETKSELPKLSLEPHHMKRKKKVGGYNLRKSLAWDRAFFTEEGVLNSTELSMISGNFSKLSGEKLLTIEEEPGELLSGDSSDLQALESNLFKELPLNNSNAKEAKKIGISSLRQKSSGSASRFMVKQNVLSDHDVNRSGSKRSRCPRPVIPANVSTTKTAVKEPKVSKIPAPKSESSTARSSPNLKKPKRNQSAPAGNRAYNCFLEFLLAVSAHRSIGLAVSNKSTKTTQNDAKSSLSSRSQITKSSIIQPKRNMKSSGLSSHSSALSQNPLENKVNNGLKVNKDPFVASGHGSIDKEAGSNKIASLPESVCHIGGNTQYAQQTVKPSGLRMPSPSLGFFTQSKINASHNIQSSSQQRNNPKSNIPNLQKLGVLNSTFEISTPSMKVHVVANDVAAIANARMSSIEPSVPSSASSLCEDIRPDSRTSKIPRMAVRVPCNSYNHELTNNQQQLHATDSDLKQQSEKVEFQCTDDKLLLQSESSEEVKLDCKGEDLVIPRSLYHIGSEFKDPHFFSYHGLQVKSALKADNAGNQLSGNEQNNSLTKDFDLLPQLHSCDVNSGNIHGSPILNSDRISIHNRHEHSSKQAEHAKPCTFEDDQASNENERPHINNDGALVKEGEPLEEFLCSDSVQNKGICPNVRDCNASELERNDGLSHYGGRIQGNDGTVGANDLNEQSHVADAQKDSFEFDLSLEGSSGLLNASEADNQHTHVNDVTKKTVQQLPLPDPCIVVETFFQDNYESHSTDCLLHGEIFSSEELLAESNLRHAKGVARQRGLANSSSPCGIPPALQNCVHEMAECLHVEKEPSISTDSQCNLDIELLCEATSSKGLERNKEDQVTGAITSCDVGVSNDYQGSGDLGIREMDDSHSISPLGLIDDIIDLKNVEGNPYYLSANCNSTILEPGEKITCHFDAPVMLTNSLLDKQNDCETIAQDEVVQSSCEDGNNFQENQILEACNCLFSVEGQLLEESRHFDDSDSCADIGPRDKIVIRAVECPDLSQVQTYEPYDDCADGGNETANGSFWKDVCLQSFDGGLSFDSCKTNLFTSAETSNSAVIENLNKPPELQSDVTVMPEQGKFGLSTTEEISSHIKITLSDDNCDACNDMTRPDNEQSGQVTTLNVELFSLSEDQISGAGNLCKLQAFCSLDEEPTSSINTSHISSNGSLLQEEVNRLENDVPEESNSSAIPVEAKGTTLVDTKQVAPVVKPPLNAVPFSDEWLAAFEAAGEEVLTMKSGAVQNSPKDKSLPEPGPWSPLDAMALPVEELTLKQLQQFHNIDRMAYSRLVLTLRFDPFPSMKIVAFWNFLERIGFKHFLHNLLHFSDPMIFSLAKETLVCLECLFCSPREIFPWVHLDFPEMNKLVGQEILLGFLFKNRETVKGMIEDFVKDVCQVAFMDIVEGNLGCKPSSNPDSELDSPTSDDGGDNGELSTDDGKARVDSGDRSLFMTFSRGHPVSNQELHGFIVGKYGKCVEAIYMDKNPKRLFACVVLRSHSDLSRILGGQKLVKLFINGKQVRVRRFVPKCRK</sequence>
<dbReference type="GO" id="GO:0008017">
    <property type="term" value="F:microtubule binding"/>
    <property type="evidence" value="ECO:0007669"/>
    <property type="project" value="InterPro"/>
</dbReference>
<dbReference type="InterPro" id="IPR045882">
    <property type="entry name" value="GPT1/2"/>
</dbReference>
<gene>
    <name evidence="2" type="ORF">Goshw_022159</name>
</gene>
<dbReference type="PANTHER" id="PTHR33737:SF19">
    <property type="entry name" value="BNAA10G12980D PROTEIN"/>
    <property type="match status" value="1"/>
</dbReference>
<comment type="caution">
    <text evidence="2">The sequence shown here is derived from an EMBL/GenBank/DDBJ whole genome shotgun (WGS) entry which is preliminary data.</text>
</comment>
<reference evidence="2 3" key="1">
    <citation type="journal article" date="2019" name="Genome Biol. Evol.">
        <title>Insights into the evolution of the New World diploid cottons (Gossypium, subgenus Houzingenia) based on genome sequencing.</title>
        <authorList>
            <person name="Grover C.E."/>
            <person name="Arick M.A. 2nd"/>
            <person name="Thrash A."/>
            <person name="Conover J.L."/>
            <person name="Sanders W.S."/>
            <person name="Peterson D.G."/>
            <person name="Frelichowski J.E."/>
            <person name="Scheffler J.A."/>
            <person name="Scheffler B.E."/>
            <person name="Wendel J.F."/>
        </authorList>
    </citation>
    <scope>NUCLEOTIDE SEQUENCE [LARGE SCALE GENOMIC DNA]</scope>
    <source>
        <strain evidence="2">1</strain>
        <tissue evidence="2">Leaf</tissue>
    </source>
</reference>
<evidence type="ECO:0000313" key="2">
    <source>
        <dbReference type="EMBL" id="MBA0847722.1"/>
    </source>
</evidence>
<proteinExistence type="predicted"/>
<feature type="region of interest" description="Disordered" evidence="1">
    <location>
        <begin position="187"/>
        <end position="265"/>
    </location>
</feature>
<organism evidence="2 3">
    <name type="scientific">Gossypium schwendimanii</name>
    <name type="common">Cotton</name>
    <dbReference type="NCBI Taxonomy" id="34291"/>
    <lineage>
        <taxon>Eukaryota</taxon>
        <taxon>Viridiplantae</taxon>
        <taxon>Streptophyta</taxon>
        <taxon>Embryophyta</taxon>
        <taxon>Tracheophyta</taxon>
        <taxon>Spermatophyta</taxon>
        <taxon>Magnoliopsida</taxon>
        <taxon>eudicotyledons</taxon>
        <taxon>Gunneridae</taxon>
        <taxon>Pentapetalae</taxon>
        <taxon>rosids</taxon>
        <taxon>malvids</taxon>
        <taxon>Malvales</taxon>
        <taxon>Malvaceae</taxon>
        <taxon>Malvoideae</taxon>
        <taxon>Gossypium</taxon>
    </lineage>
</organism>
<feature type="compositionally biased region" description="Polar residues" evidence="1">
    <location>
        <begin position="1474"/>
        <end position="1487"/>
    </location>
</feature>
<feature type="compositionally biased region" description="Polar residues" evidence="1">
    <location>
        <begin position="243"/>
        <end position="253"/>
    </location>
</feature>
<dbReference type="OrthoDB" id="1931260at2759"/>
<dbReference type="PANTHER" id="PTHR33737">
    <property type="entry name" value="OS05G0121800 PROTEIN"/>
    <property type="match status" value="1"/>
</dbReference>
<name>A0A7J9KMN5_GOSSC</name>
<feature type="region of interest" description="Disordered" evidence="1">
    <location>
        <begin position="1473"/>
        <end position="1501"/>
    </location>
</feature>
<dbReference type="EMBL" id="JABFAF010000001">
    <property type="protein sequence ID" value="MBA0847722.1"/>
    <property type="molecule type" value="Genomic_DNA"/>
</dbReference>
<evidence type="ECO:0000256" key="1">
    <source>
        <dbReference type="SAM" id="MobiDB-lite"/>
    </source>
</evidence>
<feature type="compositionally biased region" description="Polar residues" evidence="1">
    <location>
        <begin position="293"/>
        <end position="318"/>
    </location>
</feature>